<gene>
    <name evidence="12" type="ORF">ENG67_03860</name>
</gene>
<keyword evidence="4 7" id="KW-0378">Hydrolase</keyword>
<dbReference type="GO" id="GO:0046872">
    <property type="term" value="F:metal ion binding"/>
    <property type="evidence" value="ECO:0007669"/>
    <property type="project" value="UniProtKB-KW"/>
</dbReference>
<feature type="binding site" evidence="11">
    <location>
        <position position="96"/>
    </location>
    <ligand>
        <name>Zn(2+)</name>
        <dbReference type="ChEBI" id="CHEBI:29105"/>
    </ligand>
</feature>
<comment type="cofactor">
    <cofactor evidence="11">
        <name>Zn(2+)</name>
        <dbReference type="ChEBI" id="CHEBI:29105"/>
    </cofactor>
</comment>
<evidence type="ECO:0000256" key="7">
    <source>
        <dbReference type="PIRNR" id="PIRNR004682"/>
    </source>
</evidence>
<evidence type="ECO:0000256" key="10">
    <source>
        <dbReference type="PIRSR" id="PIRSR004682-3"/>
    </source>
</evidence>
<feature type="binding site" evidence="11">
    <location>
        <position position="90"/>
    </location>
    <ligand>
        <name>Zn(2+)</name>
        <dbReference type="ChEBI" id="CHEBI:29105"/>
    </ligand>
</feature>
<accession>A0A7C1BDP4</accession>
<evidence type="ECO:0000256" key="6">
    <source>
        <dbReference type="ARBA" id="ARBA00031828"/>
    </source>
</evidence>
<dbReference type="InterPro" id="IPR023214">
    <property type="entry name" value="HAD_sf"/>
</dbReference>
<dbReference type="EC" id="3.1.3.-" evidence="7"/>
<sequence>MRAVFLDRDGTIIEDMVYLSDPERLRFLKGAVEGLKRLYSAGYELFVVTNQSGLKRGFLSLERLLVIHRKLDLLLRREGIIVKKFAFCPHHPNERCRCRKPETFMVKRILKEYPDIDLEESYTVGDKYTDVLLGQKVGTKTILIGDRDAGKARPDYIARDLLQASEIILKKG</sequence>
<evidence type="ECO:0000256" key="8">
    <source>
        <dbReference type="PIRSR" id="PIRSR004682-1"/>
    </source>
</evidence>
<comment type="caution">
    <text evidence="12">The sequence shown here is derived from an EMBL/GenBank/DDBJ whole genome shotgun (WGS) entry which is preliminary data.</text>
</comment>
<dbReference type="SUPFAM" id="SSF56784">
    <property type="entry name" value="HAD-like"/>
    <property type="match status" value="1"/>
</dbReference>
<evidence type="ECO:0000313" key="12">
    <source>
        <dbReference type="EMBL" id="HDM90329.1"/>
    </source>
</evidence>
<evidence type="ECO:0000256" key="5">
    <source>
        <dbReference type="ARBA" id="ARBA00023277"/>
    </source>
</evidence>
<dbReference type="Pfam" id="PF13242">
    <property type="entry name" value="Hydrolase_like"/>
    <property type="match status" value="1"/>
</dbReference>
<dbReference type="AlphaFoldDB" id="A0A7C1BDP4"/>
<feature type="binding site" evidence="11">
    <location>
        <position position="98"/>
    </location>
    <ligand>
        <name>Zn(2+)</name>
        <dbReference type="ChEBI" id="CHEBI:29105"/>
    </ligand>
</feature>
<feature type="site" description="Stabilizes the phosphoryl group" evidence="10">
    <location>
        <position position="100"/>
    </location>
</feature>
<keyword evidence="3 11" id="KW-0479">Metal-binding</keyword>
<dbReference type="PIRSF" id="PIRSF004682">
    <property type="entry name" value="GmhB"/>
    <property type="match status" value="1"/>
</dbReference>
<dbReference type="Gene3D" id="3.40.50.1000">
    <property type="entry name" value="HAD superfamily/HAD-like"/>
    <property type="match status" value="1"/>
</dbReference>
<feature type="binding site" evidence="11">
    <location>
        <position position="126"/>
    </location>
    <ligand>
        <name>Mg(2+)</name>
        <dbReference type="ChEBI" id="CHEBI:18420"/>
    </ligand>
</feature>
<evidence type="ECO:0000256" key="3">
    <source>
        <dbReference type="ARBA" id="ARBA00022723"/>
    </source>
</evidence>
<dbReference type="EMBL" id="DRBW01000155">
    <property type="protein sequence ID" value="HDM90329.1"/>
    <property type="molecule type" value="Genomic_DNA"/>
</dbReference>
<evidence type="ECO:0000256" key="2">
    <source>
        <dbReference type="ARBA" id="ARBA00022490"/>
    </source>
</evidence>
<dbReference type="InterPro" id="IPR006549">
    <property type="entry name" value="HAD-SF_hydro_IIIA"/>
</dbReference>
<organism evidence="12">
    <name type="scientific">candidate division WOR-3 bacterium</name>
    <dbReference type="NCBI Taxonomy" id="2052148"/>
    <lineage>
        <taxon>Bacteria</taxon>
        <taxon>Bacteria division WOR-3</taxon>
    </lineage>
</organism>
<dbReference type="PANTHER" id="PTHR42891:SF1">
    <property type="entry name" value="D-GLYCERO-BETA-D-MANNO-HEPTOSE-1,7-BISPHOSPHATE 7-PHOSPHATASE"/>
    <property type="match status" value="1"/>
</dbReference>
<dbReference type="CDD" id="cd07503">
    <property type="entry name" value="HAD_HisB-N"/>
    <property type="match status" value="1"/>
</dbReference>
<comment type="subcellular location">
    <subcellularLocation>
        <location evidence="1 7">Cytoplasm</location>
    </subcellularLocation>
</comment>
<feature type="binding site" evidence="11">
    <location>
        <position position="88"/>
    </location>
    <ligand>
        <name>Zn(2+)</name>
        <dbReference type="ChEBI" id="CHEBI:29105"/>
    </ligand>
</feature>
<evidence type="ECO:0000256" key="1">
    <source>
        <dbReference type="ARBA" id="ARBA00004496"/>
    </source>
</evidence>
<protein>
    <recommendedName>
        <fullName evidence="6 7">D,D-heptose 1,7-bisphosphate phosphatase</fullName>
        <ecNumber evidence="7">3.1.3.-</ecNumber>
    </recommendedName>
</protein>
<keyword evidence="5 7" id="KW-0119">Carbohydrate metabolism</keyword>
<feature type="binding site" evidence="9">
    <location>
        <begin position="15"/>
        <end position="18"/>
    </location>
    <ligand>
        <name>substrate</name>
    </ligand>
</feature>
<feature type="binding site" evidence="11">
    <location>
        <position position="127"/>
    </location>
    <ligand>
        <name>Mg(2+)</name>
        <dbReference type="ChEBI" id="CHEBI:18420"/>
    </ligand>
</feature>
<dbReference type="GO" id="GO:0005737">
    <property type="term" value="C:cytoplasm"/>
    <property type="evidence" value="ECO:0007669"/>
    <property type="project" value="UniProtKB-SubCell"/>
</dbReference>
<feature type="active site" description="Proton donor" evidence="8">
    <location>
        <position position="9"/>
    </location>
</feature>
<proteinExistence type="inferred from homology"/>
<feature type="binding site" evidence="9">
    <location>
        <begin position="99"/>
        <end position="100"/>
    </location>
    <ligand>
        <name>substrate</name>
    </ligand>
</feature>
<feature type="site" description="Stabilizes the phosphoryl group" evidence="10">
    <location>
        <position position="49"/>
    </location>
</feature>
<comment type="similarity">
    <text evidence="7">Belongs to the gmhB family.</text>
</comment>
<feature type="binding site" evidence="11">
    <location>
        <position position="7"/>
    </location>
    <ligand>
        <name>Mg(2+)</name>
        <dbReference type="ChEBI" id="CHEBI:18420"/>
    </ligand>
</feature>
<feature type="binding site" evidence="9">
    <location>
        <begin position="7"/>
        <end position="9"/>
    </location>
    <ligand>
        <name>substrate</name>
    </ligand>
</feature>
<keyword evidence="11" id="KW-0460">Magnesium</keyword>
<dbReference type="NCBIfam" id="TIGR01662">
    <property type="entry name" value="HAD-SF-IIIA"/>
    <property type="match status" value="1"/>
</dbReference>
<feature type="binding site" evidence="9">
    <location>
        <position position="127"/>
    </location>
    <ligand>
        <name>substrate</name>
    </ligand>
</feature>
<name>A0A7C1BDP4_UNCW3</name>
<keyword evidence="2 7" id="KW-0963">Cytoplasm</keyword>
<feature type="binding site" evidence="9">
    <location>
        <begin position="49"/>
        <end position="52"/>
    </location>
    <ligand>
        <name>substrate</name>
    </ligand>
</feature>
<feature type="active site" description="Nucleophile" evidence="8">
    <location>
        <position position="7"/>
    </location>
</feature>
<reference evidence="12" key="1">
    <citation type="journal article" date="2020" name="mSystems">
        <title>Genome- and Community-Level Interaction Insights into Carbon Utilization and Element Cycling Functions of Hydrothermarchaeota in Hydrothermal Sediment.</title>
        <authorList>
            <person name="Zhou Z."/>
            <person name="Liu Y."/>
            <person name="Xu W."/>
            <person name="Pan J."/>
            <person name="Luo Z.H."/>
            <person name="Li M."/>
        </authorList>
    </citation>
    <scope>NUCLEOTIDE SEQUENCE [LARGE SCALE GENOMIC DNA]</scope>
    <source>
        <strain evidence="12">HyVt-237</strain>
    </source>
</reference>
<feature type="site" description="Contributes to substrate recognition" evidence="10">
    <location>
        <position position="99"/>
    </location>
</feature>
<dbReference type="InterPro" id="IPR004446">
    <property type="entry name" value="Heptose_bisP_phosphatase"/>
</dbReference>
<evidence type="ECO:0000256" key="9">
    <source>
        <dbReference type="PIRSR" id="PIRSR004682-2"/>
    </source>
</evidence>
<dbReference type="InterPro" id="IPR036412">
    <property type="entry name" value="HAD-like_sf"/>
</dbReference>
<evidence type="ECO:0000256" key="4">
    <source>
        <dbReference type="ARBA" id="ARBA00022801"/>
    </source>
</evidence>
<dbReference type="GO" id="GO:0005975">
    <property type="term" value="P:carbohydrate metabolic process"/>
    <property type="evidence" value="ECO:0007669"/>
    <property type="project" value="InterPro"/>
</dbReference>
<dbReference type="GO" id="GO:0016791">
    <property type="term" value="F:phosphatase activity"/>
    <property type="evidence" value="ECO:0007669"/>
    <property type="project" value="InterPro"/>
</dbReference>
<dbReference type="Proteomes" id="UP000885931">
    <property type="component" value="Unassembled WGS sequence"/>
</dbReference>
<comment type="cofactor">
    <cofactor evidence="11">
        <name>Mg(2+)</name>
        <dbReference type="ChEBI" id="CHEBI:18420"/>
    </cofactor>
</comment>
<keyword evidence="11" id="KW-0862">Zinc</keyword>
<dbReference type="InterPro" id="IPR006543">
    <property type="entry name" value="Histidinol-phos"/>
</dbReference>
<dbReference type="NCBIfam" id="TIGR01656">
    <property type="entry name" value="Histidinol-ppas"/>
    <property type="match status" value="1"/>
</dbReference>
<feature type="binding site" evidence="11">
    <location>
        <position position="9"/>
    </location>
    <ligand>
        <name>Mg(2+)</name>
        <dbReference type="ChEBI" id="CHEBI:18420"/>
    </ligand>
</feature>
<dbReference type="PANTHER" id="PTHR42891">
    <property type="entry name" value="D-GLYCERO-BETA-D-MANNO-HEPTOSE-1,7-BISPHOSPHATE 7-PHOSPHATASE"/>
    <property type="match status" value="1"/>
</dbReference>
<evidence type="ECO:0000256" key="11">
    <source>
        <dbReference type="PIRSR" id="PIRSR004682-4"/>
    </source>
</evidence>